<evidence type="ECO:0000313" key="4">
    <source>
        <dbReference type="Proteomes" id="UP001499882"/>
    </source>
</evidence>
<evidence type="ECO:0008006" key="5">
    <source>
        <dbReference type="Google" id="ProtNLM"/>
    </source>
</evidence>
<name>A0ABP8YZI6_9ACTN</name>
<dbReference type="RefSeq" id="WP_345527360.1">
    <property type="nucleotide sequence ID" value="NZ_BAABKN010000015.1"/>
</dbReference>
<dbReference type="EMBL" id="BAABKN010000015">
    <property type="protein sequence ID" value="GAA4741358.1"/>
    <property type="molecule type" value="Genomic_DNA"/>
</dbReference>
<feature type="transmembrane region" description="Helical" evidence="2">
    <location>
        <begin position="40"/>
        <end position="60"/>
    </location>
</feature>
<keyword evidence="4" id="KW-1185">Reference proteome</keyword>
<evidence type="ECO:0000313" key="3">
    <source>
        <dbReference type="EMBL" id="GAA4741358.1"/>
    </source>
</evidence>
<dbReference type="Proteomes" id="UP001499882">
    <property type="component" value="Unassembled WGS sequence"/>
</dbReference>
<feature type="transmembrane region" description="Helical" evidence="2">
    <location>
        <begin position="406"/>
        <end position="426"/>
    </location>
</feature>
<comment type="caution">
    <text evidence="3">The sequence shown here is derived from an EMBL/GenBank/DDBJ whole genome shotgun (WGS) entry which is preliminary data.</text>
</comment>
<accession>A0ABP8YZI6</accession>
<feature type="region of interest" description="Disordered" evidence="1">
    <location>
        <begin position="216"/>
        <end position="241"/>
    </location>
</feature>
<proteinExistence type="predicted"/>
<evidence type="ECO:0000256" key="1">
    <source>
        <dbReference type="SAM" id="MobiDB-lite"/>
    </source>
</evidence>
<keyword evidence="2" id="KW-0472">Membrane</keyword>
<organism evidence="3 4">
    <name type="scientific">Nocardioides endophyticus</name>
    <dbReference type="NCBI Taxonomy" id="1353775"/>
    <lineage>
        <taxon>Bacteria</taxon>
        <taxon>Bacillati</taxon>
        <taxon>Actinomycetota</taxon>
        <taxon>Actinomycetes</taxon>
        <taxon>Propionibacteriales</taxon>
        <taxon>Nocardioidaceae</taxon>
        <taxon>Nocardioides</taxon>
    </lineage>
</organism>
<keyword evidence="2" id="KW-0812">Transmembrane</keyword>
<evidence type="ECO:0000256" key="2">
    <source>
        <dbReference type="SAM" id="Phobius"/>
    </source>
</evidence>
<reference evidence="4" key="1">
    <citation type="journal article" date="2019" name="Int. J. Syst. Evol. Microbiol.">
        <title>The Global Catalogue of Microorganisms (GCM) 10K type strain sequencing project: providing services to taxonomists for standard genome sequencing and annotation.</title>
        <authorList>
            <consortium name="The Broad Institute Genomics Platform"/>
            <consortium name="The Broad Institute Genome Sequencing Center for Infectious Disease"/>
            <person name="Wu L."/>
            <person name="Ma J."/>
        </authorList>
    </citation>
    <scope>NUCLEOTIDE SEQUENCE [LARGE SCALE GENOMIC DNA]</scope>
    <source>
        <strain evidence="4">JCM 18532</strain>
    </source>
</reference>
<sequence>MTHDLRERLDELVADVPAYVVPDARAAWSAGARRRTRHRIGVVAGALAILALVASAVSWLPRTLDPAPADGERPGVRGYPARVDEPWLDRELPDRPGPVAGILETDDGSVRVVSATGRVWTLDQGEAIGFPLAVSADGTKLGYFEQIDRFVLRDLVTGRAEVAADVGDGSYIDGETEPWGRYWVSQQMPAYMSPAGDRVFVSGIDRDDEDVRGLLIGGGDSTRPVRSPNTPGQTAFPAGWTPGGDLVWVDGNADDRGSARWATVVITTVRGEEVRRVDLDLPGTTGALSGQWSGSVSPDGRTIALRTERFADRSATLFSLESGSVVRELPTPDDLCPISWSGSDPVTSSAQGDDDVVVRHNDGSPMIVADPALAASCGIWATDALSGEPRGMVGRLLGARQGWVAWHWQEVTLGTLALAGAALLVVRRRRTRLVPTS</sequence>
<gene>
    <name evidence="3" type="ORF">GCM10023350_27450</name>
</gene>
<keyword evidence="2" id="KW-1133">Transmembrane helix</keyword>
<dbReference type="InterPro" id="IPR011044">
    <property type="entry name" value="Quino_amine_DH_bsu"/>
</dbReference>
<protein>
    <recommendedName>
        <fullName evidence="5">WD40 repeat domain-containing protein</fullName>
    </recommendedName>
</protein>
<dbReference type="SUPFAM" id="SSF50969">
    <property type="entry name" value="YVTN repeat-like/Quinoprotein amine dehydrogenase"/>
    <property type="match status" value="1"/>
</dbReference>